<dbReference type="PANTHER" id="PTHR43679">
    <property type="entry name" value="OCTANOYLTRANSFERASE LIPM-RELATED"/>
    <property type="match status" value="1"/>
</dbReference>
<dbReference type="PROSITE" id="PS51733">
    <property type="entry name" value="BPL_LPL_CATALYTIC"/>
    <property type="match status" value="1"/>
</dbReference>
<name>A0A5J5FYH0_9GAMM</name>
<dbReference type="Gene3D" id="3.30.930.10">
    <property type="entry name" value="Bira Bifunctional Protein, Domain 2"/>
    <property type="match status" value="1"/>
</dbReference>
<evidence type="ECO:0000313" key="3">
    <source>
        <dbReference type="Proteomes" id="UP000335415"/>
    </source>
</evidence>
<evidence type="ECO:0000259" key="1">
    <source>
        <dbReference type="PROSITE" id="PS51733"/>
    </source>
</evidence>
<proteinExistence type="predicted"/>
<accession>A0A5J5FYH0</accession>
<evidence type="ECO:0000313" key="2">
    <source>
        <dbReference type="EMBL" id="KAA8999003.1"/>
    </source>
</evidence>
<organism evidence="2 3">
    <name type="scientific">Affinibrenneria salicis</name>
    <dbReference type="NCBI Taxonomy" id="2590031"/>
    <lineage>
        <taxon>Bacteria</taxon>
        <taxon>Pseudomonadati</taxon>
        <taxon>Pseudomonadota</taxon>
        <taxon>Gammaproteobacteria</taxon>
        <taxon>Enterobacterales</taxon>
        <taxon>Pectobacteriaceae</taxon>
        <taxon>Affinibrenneria</taxon>
    </lineage>
</organism>
<dbReference type="Pfam" id="PF21948">
    <property type="entry name" value="LplA-B_cat"/>
    <property type="match status" value="1"/>
</dbReference>
<dbReference type="InterPro" id="IPR050664">
    <property type="entry name" value="Octanoyltrans_LipM/LipL"/>
</dbReference>
<dbReference type="PANTHER" id="PTHR43679:SF2">
    <property type="entry name" value="OCTANOYL-[GCVH]:PROTEIN N-OCTANOYLTRANSFERASE"/>
    <property type="match status" value="1"/>
</dbReference>
<dbReference type="SUPFAM" id="SSF55681">
    <property type="entry name" value="Class II aaRS and biotin synthetases"/>
    <property type="match status" value="1"/>
</dbReference>
<dbReference type="RefSeq" id="WP_150435801.1">
    <property type="nucleotide sequence ID" value="NZ_VYKJ01000007.1"/>
</dbReference>
<reference evidence="2 3" key="1">
    <citation type="submission" date="2019-09" db="EMBL/GenBank/DDBJ databases">
        <authorList>
            <person name="Li Y."/>
        </authorList>
    </citation>
    <scope>NUCLEOTIDE SEQUENCE [LARGE SCALE GENOMIC DNA]</scope>
    <source>
        <strain evidence="2 3">L3-3HA</strain>
    </source>
</reference>
<dbReference type="AlphaFoldDB" id="A0A5J5FYH0"/>
<gene>
    <name evidence="2" type="ORF">FJU30_15115</name>
</gene>
<dbReference type="GO" id="GO:0016874">
    <property type="term" value="F:ligase activity"/>
    <property type="evidence" value="ECO:0007669"/>
    <property type="project" value="UniProtKB-KW"/>
</dbReference>
<comment type="caution">
    <text evidence="2">The sequence shown here is derived from an EMBL/GenBank/DDBJ whole genome shotgun (WGS) entry which is preliminary data.</text>
</comment>
<feature type="domain" description="BPL/LPL catalytic" evidence="1">
    <location>
        <begin position="39"/>
        <end position="254"/>
    </location>
</feature>
<dbReference type="EMBL" id="VYKJ01000007">
    <property type="protein sequence ID" value="KAA8999003.1"/>
    <property type="molecule type" value="Genomic_DNA"/>
</dbReference>
<dbReference type="Proteomes" id="UP000335415">
    <property type="component" value="Unassembled WGS sequence"/>
</dbReference>
<dbReference type="OrthoDB" id="7364083at2"/>
<sequence>MRESPAAAESRGHFHCLPEKLLFCDDPTTAEDDLFNHAADGMAVARVWQAPHSLVIPASYRRHAQLDSARRAFADRGCPVFLRRSGGGLVPQGPGIINLSLAWPLRQSLGEAATPVYLHLCEILRDVLRAFGVDSHFQAVSGSFCDGRFNLACGADADARKIAGTAQCWRPLPADDGREGRRHIVLAHAVLLVAADLAQIHRWANGFEQLIGSDRQYDAGKTVTVAQISRPALTPDELCRRVGEALGDAVRRRTPPFLAL</sequence>
<dbReference type="InterPro" id="IPR045864">
    <property type="entry name" value="aa-tRNA-synth_II/BPL/LPL"/>
</dbReference>
<keyword evidence="2" id="KW-0436">Ligase</keyword>
<protein>
    <submittedName>
        <fullName evidence="2">Lipoate--protein ligase family protein</fullName>
    </submittedName>
</protein>
<dbReference type="InterPro" id="IPR004143">
    <property type="entry name" value="BPL_LPL_catalytic"/>
</dbReference>
<keyword evidence="3" id="KW-1185">Reference proteome</keyword>